<dbReference type="GO" id="GO:0003689">
    <property type="term" value="F:DNA clamp loader activity"/>
    <property type="evidence" value="ECO:0007669"/>
    <property type="project" value="TreeGrafter"/>
</dbReference>
<dbReference type="AlphaFoldDB" id="A0A6C0EGC7"/>
<evidence type="ECO:0000259" key="4">
    <source>
        <dbReference type="SMART" id="SM00382"/>
    </source>
</evidence>
<proteinExistence type="predicted"/>
<dbReference type="InterPro" id="IPR027417">
    <property type="entry name" value="P-loop_NTPase"/>
</dbReference>
<protein>
    <recommendedName>
        <fullName evidence="4">AAA+ ATPase domain-containing protein</fullName>
    </recommendedName>
</protein>
<dbReference type="InterPro" id="IPR013748">
    <property type="entry name" value="Rep_factorC_C"/>
</dbReference>
<dbReference type="GO" id="GO:0006261">
    <property type="term" value="P:DNA-templated DNA replication"/>
    <property type="evidence" value="ECO:0007669"/>
    <property type="project" value="TreeGrafter"/>
</dbReference>
<dbReference type="GO" id="GO:0016887">
    <property type="term" value="F:ATP hydrolysis activity"/>
    <property type="evidence" value="ECO:0007669"/>
    <property type="project" value="InterPro"/>
</dbReference>
<dbReference type="EMBL" id="MN739821">
    <property type="protein sequence ID" value="QHT27329.1"/>
    <property type="molecule type" value="Genomic_DNA"/>
</dbReference>
<dbReference type="GO" id="GO:0006281">
    <property type="term" value="P:DNA repair"/>
    <property type="evidence" value="ECO:0007669"/>
    <property type="project" value="TreeGrafter"/>
</dbReference>
<dbReference type="PANTHER" id="PTHR11669">
    <property type="entry name" value="REPLICATION FACTOR C / DNA POLYMERASE III GAMMA-TAU SUBUNIT"/>
    <property type="match status" value="1"/>
</dbReference>
<keyword evidence="2" id="KW-0547">Nucleotide-binding</keyword>
<dbReference type="PANTHER" id="PTHR11669:SF5">
    <property type="entry name" value="REPLICATION FACTOR C SUBUNIT 2"/>
    <property type="match status" value="1"/>
</dbReference>
<organism evidence="5">
    <name type="scientific">viral metagenome</name>
    <dbReference type="NCBI Taxonomy" id="1070528"/>
    <lineage>
        <taxon>unclassified sequences</taxon>
        <taxon>metagenomes</taxon>
        <taxon>organismal metagenomes</taxon>
    </lineage>
</organism>
<dbReference type="GO" id="GO:0005634">
    <property type="term" value="C:nucleus"/>
    <property type="evidence" value="ECO:0007669"/>
    <property type="project" value="TreeGrafter"/>
</dbReference>
<dbReference type="InterPro" id="IPR003959">
    <property type="entry name" value="ATPase_AAA_core"/>
</dbReference>
<evidence type="ECO:0000256" key="2">
    <source>
        <dbReference type="ARBA" id="ARBA00022741"/>
    </source>
</evidence>
<reference evidence="5" key="1">
    <citation type="journal article" date="2020" name="Nature">
        <title>Giant virus diversity and host interactions through global metagenomics.</title>
        <authorList>
            <person name="Schulz F."/>
            <person name="Roux S."/>
            <person name="Paez-Espino D."/>
            <person name="Jungbluth S."/>
            <person name="Walsh D.A."/>
            <person name="Denef V.J."/>
            <person name="McMahon K.D."/>
            <person name="Konstantinidis K.T."/>
            <person name="Eloe-Fadrosh E.A."/>
            <person name="Kyrpides N.C."/>
            <person name="Woyke T."/>
        </authorList>
    </citation>
    <scope>NUCLEOTIDE SEQUENCE</scope>
    <source>
        <strain evidence="5">GVMAG-M-3300023179-33</strain>
    </source>
</reference>
<dbReference type="GO" id="GO:0005663">
    <property type="term" value="C:DNA replication factor C complex"/>
    <property type="evidence" value="ECO:0007669"/>
    <property type="project" value="TreeGrafter"/>
</dbReference>
<dbReference type="InterPro" id="IPR050238">
    <property type="entry name" value="DNA_Rep/Repair_Clamp_Loader"/>
</dbReference>
<dbReference type="InterPro" id="IPR003593">
    <property type="entry name" value="AAA+_ATPase"/>
</dbReference>
<dbReference type="GO" id="GO:0005524">
    <property type="term" value="F:ATP binding"/>
    <property type="evidence" value="ECO:0007669"/>
    <property type="project" value="UniProtKB-KW"/>
</dbReference>
<dbReference type="Gene3D" id="1.20.272.10">
    <property type="match status" value="1"/>
</dbReference>
<dbReference type="InterPro" id="IPR008921">
    <property type="entry name" value="DNA_pol3_clamp-load_cplx_C"/>
</dbReference>
<dbReference type="Gene3D" id="3.40.50.300">
    <property type="entry name" value="P-loop containing nucleotide triphosphate hydrolases"/>
    <property type="match status" value="1"/>
</dbReference>
<evidence type="ECO:0000313" key="5">
    <source>
        <dbReference type="EMBL" id="QHT27329.1"/>
    </source>
</evidence>
<keyword evidence="1" id="KW-0235">DNA replication</keyword>
<evidence type="ECO:0000256" key="3">
    <source>
        <dbReference type="ARBA" id="ARBA00022840"/>
    </source>
</evidence>
<dbReference type="Pfam" id="PF00004">
    <property type="entry name" value="AAA"/>
    <property type="match status" value="1"/>
</dbReference>
<name>A0A6C0EGC7_9ZZZZ</name>
<accession>A0A6C0EGC7</accession>
<keyword evidence="3" id="KW-0067">ATP-binding</keyword>
<feature type="domain" description="AAA+ ATPase" evidence="4">
    <location>
        <begin position="9"/>
        <end position="141"/>
    </location>
</feature>
<sequence>MFHDLIKIDKLNLLLIGDMGSGKTAILNSLIREYYKDYDFNQYNDNVLYLNSLKEQGINYYRTDVKIFCQTSSIIKNKKKIVIFDDLDLINEQCQQIFRNSIDKYSHNVHFIASCSNMQKVIESIQSRFIIVKIKQLERENLIKIMEKIKKTENIQISEDAEEFVLNISNNTVKILINYMEKFKLYNEYITLDLAMQMCTNISFISFDDYIVCLKNNQIQDAIQILYSIYDKGYSIMDILDNFFLYIKITDLLSEYEKYIIIPYICKYITIFHNIHEEEIELALFTNNILNIFHPQNKKPLV</sequence>
<dbReference type="SUPFAM" id="SSF48019">
    <property type="entry name" value="post-AAA+ oligomerization domain-like"/>
    <property type="match status" value="1"/>
</dbReference>
<evidence type="ECO:0000256" key="1">
    <source>
        <dbReference type="ARBA" id="ARBA00022705"/>
    </source>
</evidence>
<dbReference type="SUPFAM" id="SSF52540">
    <property type="entry name" value="P-loop containing nucleoside triphosphate hydrolases"/>
    <property type="match status" value="1"/>
</dbReference>
<dbReference type="GO" id="GO:0003677">
    <property type="term" value="F:DNA binding"/>
    <property type="evidence" value="ECO:0007669"/>
    <property type="project" value="InterPro"/>
</dbReference>
<dbReference type="SMART" id="SM00382">
    <property type="entry name" value="AAA"/>
    <property type="match status" value="1"/>
</dbReference>
<dbReference type="Pfam" id="PF08542">
    <property type="entry name" value="Rep_fac_C"/>
    <property type="match status" value="1"/>
</dbReference>